<sequence length="305" mass="32439">MASSLPLRRLPVGIARKQVKIGHPAKRFQSTAATQTQNPVYPLYPSVQQLLHEKGIPESEISNIPATGPKGRLLKGDVLAYLGTIAADYPATQAARLAKLSHLDLSNIKLAPAPAKPAEPAPAVEEEAAAPAPPAETSVAVSIPLDSVLSVQKRIKDTLGVTVPLSTFIARATDIANDDLPRSPLSKPTADELFDEVVLGASPVKTSRGDYIPEINAIPLDEVESSESAKQLAKQEEEEIIDILSGKASKRTASPTTREPVSTGPPPSALNVFSLTVPVAEEKRAKVFLDRIKTMLTVEPGRLVL</sequence>
<dbReference type="Gene3D" id="4.10.320.10">
    <property type="entry name" value="E3-binding domain"/>
    <property type="match status" value="1"/>
</dbReference>
<evidence type="ECO:0000313" key="4">
    <source>
        <dbReference type="EMBL" id="KKA25543.1"/>
    </source>
</evidence>
<dbReference type="Proteomes" id="UP000053958">
    <property type="component" value="Unassembled WGS sequence"/>
</dbReference>
<keyword evidence="5" id="KW-1185">Reference proteome</keyword>
<dbReference type="PROSITE" id="PS51826">
    <property type="entry name" value="PSBD"/>
    <property type="match status" value="1"/>
</dbReference>
<dbReference type="InterPro" id="IPR045257">
    <property type="entry name" value="E2/Pdx1"/>
</dbReference>
<dbReference type="PANTHER" id="PTHR23151:SF82">
    <property type="entry name" value="PYRUVATE DEHYDROGENASE COMPLEX PROTEIN X COMPONENT, MITOCHONDRIAL"/>
    <property type="match status" value="1"/>
</dbReference>
<dbReference type="PANTHER" id="PTHR23151">
    <property type="entry name" value="DIHYDROLIPOAMIDE ACETYL/SUCCINYL-TRANSFERASE-RELATED"/>
    <property type="match status" value="1"/>
</dbReference>
<dbReference type="Pfam" id="PF02817">
    <property type="entry name" value="E3_binding"/>
    <property type="match status" value="1"/>
</dbReference>
<dbReference type="STRING" id="1408163.A0A0F4Z6N2"/>
<dbReference type="GO" id="GO:0004742">
    <property type="term" value="F:dihydrolipoyllysine-residue acetyltransferase activity"/>
    <property type="evidence" value="ECO:0007669"/>
    <property type="project" value="TreeGrafter"/>
</dbReference>
<evidence type="ECO:0000259" key="3">
    <source>
        <dbReference type="PROSITE" id="PS51826"/>
    </source>
</evidence>
<accession>A0A0F4Z6N2</accession>
<keyword evidence="4" id="KW-0670">Pyruvate</keyword>
<dbReference type="AlphaFoldDB" id="A0A0F4Z6N2"/>
<name>A0A0F4Z6N2_RASE3</name>
<proteinExistence type="inferred from homology"/>
<dbReference type="RefSeq" id="XP_013332155.1">
    <property type="nucleotide sequence ID" value="XM_013476701.1"/>
</dbReference>
<evidence type="ECO:0000256" key="1">
    <source>
        <dbReference type="ARBA" id="ARBA00007317"/>
    </source>
</evidence>
<organism evidence="4 5">
    <name type="scientific">Rasamsonia emersonii (strain ATCC 16479 / CBS 393.64 / IMI 116815)</name>
    <dbReference type="NCBI Taxonomy" id="1408163"/>
    <lineage>
        <taxon>Eukaryota</taxon>
        <taxon>Fungi</taxon>
        <taxon>Dikarya</taxon>
        <taxon>Ascomycota</taxon>
        <taxon>Pezizomycotina</taxon>
        <taxon>Eurotiomycetes</taxon>
        <taxon>Eurotiomycetidae</taxon>
        <taxon>Eurotiales</taxon>
        <taxon>Trichocomaceae</taxon>
        <taxon>Rasamsonia</taxon>
    </lineage>
</organism>
<dbReference type="OrthoDB" id="202158at2759"/>
<comment type="similarity">
    <text evidence="1">Belongs to the 2-oxoacid dehydrogenase family.</text>
</comment>
<evidence type="ECO:0000256" key="2">
    <source>
        <dbReference type="SAM" id="MobiDB-lite"/>
    </source>
</evidence>
<dbReference type="SUPFAM" id="SSF47005">
    <property type="entry name" value="Peripheral subunit-binding domain of 2-oxo acid dehydrogenase complex"/>
    <property type="match status" value="1"/>
</dbReference>
<dbReference type="GO" id="GO:0006086">
    <property type="term" value="P:pyruvate decarboxylation to acetyl-CoA"/>
    <property type="evidence" value="ECO:0007669"/>
    <property type="project" value="InterPro"/>
</dbReference>
<reference evidence="4 5" key="1">
    <citation type="submission" date="2015-04" db="EMBL/GenBank/DDBJ databases">
        <authorList>
            <person name="Heijne W.H."/>
            <person name="Fedorova N.D."/>
            <person name="Nierman W.C."/>
            <person name="Vollebregt A.W."/>
            <person name="Zhao Z."/>
            <person name="Wu L."/>
            <person name="Kumar M."/>
            <person name="Stam H."/>
            <person name="van den Berg M.A."/>
            <person name="Pel H.J."/>
        </authorList>
    </citation>
    <scope>NUCLEOTIDE SEQUENCE [LARGE SCALE GENOMIC DNA]</scope>
    <source>
        <strain evidence="4 5">CBS 393.64</strain>
    </source>
</reference>
<feature type="compositionally biased region" description="Polar residues" evidence="2">
    <location>
        <begin position="251"/>
        <end position="260"/>
    </location>
</feature>
<feature type="region of interest" description="Disordered" evidence="2">
    <location>
        <begin position="244"/>
        <end position="269"/>
    </location>
</feature>
<protein>
    <submittedName>
        <fullName evidence="4">Pyruvate dehydrogenase complex component Pdx1</fullName>
    </submittedName>
</protein>
<dbReference type="EMBL" id="LASV01000018">
    <property type="protein sequence ID" value="KKA25543.1"/>
    <property type="molecule type" value="Genomic_DNA"/>
</dbReference>
<feature type="region of interest" description="Disordered" evidence="2">
    <location>
        <begin position="114"/>
        <end position="135"/>
    </location>
</feature>
<dbReference type="InterPro" id="IPR004167">
    <property type="entry name" value="PSBD"/>
</dbReference>
<feature type="domain" description="Peripheral subunit-binding (PSBD)" evidence="3">
    <location>
        <begin position="42"/>
        <end position="82"/>
    </location>
</feature>
<dbReference type="GO" id="GO:0045254">
    <property type="term" value="C:pyruvate dehydrogenase complex"/>
    <property type="evidence" value="ECO:0007669"/>
    <property type="project" value="InterPro"/>
</dbReference>
<dbReference type="GeneID" id="25312477"/>
<dbReference type="InterPro" id="IPR036625">
    <property type="entry name" value="E3-bd_dom_sf"/>
</dbReference>
<comment type="caution">
    <text evidence="4">The sequence shown here is derived from an EMBL/GenBank/DDBJ whole genome shotgun (WGS) entry which is preliminary data.</text>
</comment>
<evidence type="ECO:0000313" key="5">
    <source>
        <dbReference type="Proteomes" id="UP000053958"/>
    </source>
</evidence>
<gene>
    <name evidence="4" type="ORF">T310_0423</name>
</gene>